<keyword evidence="4" id="KW-0547">Nucleotide-binding</keyword>
<dbReference type="GeneID" id="37019264"/>
<evidence type="ECO:0000256" key="1">
    <source>
        <dbReference type="ARBA" id="ARBA00004141"/>
    </source>
</evidence>
<gene>
    <name evidence="12" type="ORF">FA14DRAFT_151698</name>
</gene>
<evidence type="ECO:0000256" key="6">
    <source>
        <dbReference type="ARBA" id="ARBA00022989"/>
    </source>
</evidence>
<dbReference type="CDD" id="cd18577">
    <property type="entry name" value="ABC_6TM_Pgp_ABCB1_D1_like"/>
    <property type="match status" value="1"/>
</dbReference>
<feature type="compositionally biased region" description="Basic and acidic residues" evidence="8">
    <location>
        <begin position="471"/>
        <end position="484"/>
    </location>
</feature>
<dbReference type="GO" id="GO:0005743">
    <property type="term" value="C:mitochondrial inner membrane"/>
    <property type="evidence" value="ECO:0007669"/>
    <property type="project" value="TreeGrafter"/>
</dbReference>
<feature type="transmembrane region" description="Helical" evidence="9">
    <location>
        <begin position="965"/>
        <end position="988"/>
    </location>
</feature>
<feature type="transmembrane region" description="Helical" evidence="9">
    <location>
        <begin position="201"/>
        <end position="222"/>
    </location>
</feature>
<dbReference type="STRING" id="1280837.A0A316V1D4"/>
<feature type="compositionally biased region" description="Basic and acidic residues" evidence="8">
    <location>
        <begin position="809"/>
        <end position="823"/>
    </location>
</feature>
<evidence type="ECO:0000259" key="11">
    <source>
        <dbReference type="PROSITE" id="PS50929"/>
    </source>
</evidence>
<dbReference type="Gene3D" id="3.40.50.300">
    <property type="entry name" value="P-loop containing nucleotide triphosphate hydrolases"/>
    <property type="match status" value="3"/>
</dbReference>
<dbReference type="InterPro" id="IPR011527">
    <property type="entry name" value="ABC1_TM_dom"/>
</dbReference>
<evidence type="ECO:0000256" key="8">
    <source>
        <dbReference type="SAM" id="MobiDB-lite"/>
    </source>
</evidence>
<feature type="compositionally biased region" description="Basic and acidic residues" evidence="8">
    <location>
        <begin position="493"/>
        <end position="503"/>
    </location>
</feature>
<accession>A0A316V1D4</accession>
<evidence type="ECO:0000256" key="9">
    <source>
        <dbReference type="SAM" id="Phobius"/>
    </source>
</evidence>
<feature type="transmembrane region" description="Helical" evidence="9">
    <location>
        <begin position="124"/>
        <end position="150"/>
    </location>
</feature>
<keyword evidence="12" id="KW-0378">Hydrolase</keyword>
<dbReference type="CDD" id="cd18578">
    <property type="entry name" value="ABC_6TM_Pgp_ABCB1_D2_like"/>
    <property type="match status" value="1"/>
</dbReference>
<evidence type="ECO:0000256" key="4">
    <source>
        <dbReference type="ARBA" id="ARBA00022741"/>
    </source>
</evidence>
<evidence type="ECO:0000313" key="12">
    <source>
        <dbReference type="EMBL" id="PWN31282.1"/>
    </source>
</evidence>
<comment type="similarity">
    <text evidence="2">Belongs to the ABC transporter superfamily. ABCB family. Multidrug resistance exporter (TC 3.A.1.201) subfamily.</text>
</comment>
<dbReference type="GO" id="GO:0016887">
    <property type="term" value="F:ATP hydrolysis activity"/>
    <property type="evidence" value="ECO:0007669"/>
    <property type="project" value="InterPro"/>
</dbReference>
<dbReference type="GO" id="GO:0090374">
    <property type="term" value="P:oligopeptide export from mitochondrion"/>
    <property type="evidence" value="ECO:0007669"/>
    <property type="project" value="TreeGrafter"/>
</dbReference>
<dbReference type="RefSeq" id="XP_025351584.1">
    <property type="nucleotide sequence ID" value="XM_025497483.1"/>
</dbReference>
<dbReference type="SMART" id="SM00382">
    <property type="entry name" value="AAA"/>
    <property type="match status" value="2"/>
</dbReference>
<feature type="transmembrane region" description="Helical" evidence="9">
    <location>
        <begin position="313"/>
        <end position="334"/>
    </location>
</feature>
<dbReference type="FunFam" id="3.40.50.300:FF:000913">
    <property type="entry name" value="ABC multidrug transporter SitT"/>
    <property type="match status" value="1"/>
</dbReference>
<feature type="domain" description="ABC transporter" evidence="10">
    <location>
        <begin position="1258"/>
        <end position="1497"/>
    </location>
</feature>
<evidence type="ECO:0000256" key="2">
    <source>
        <dbReference type="ARBA" id="ARBA00007577"/>
    </source>
</evidence>
<dbReference type="PANTHER" id="PTHR43394:SF18">
    <property type="entry name" value="ABC TRANSPORTER B FAMILY MEMBER 11-LIKE"/>
    <property type="match status" value="1"/>
</dbReference>
<feature type="transmembrane region" description="Helical" evidence="9">
    <location>
        <begin position="1072"/>
        <end position="1090"/>
    </location>
</feature>
<dbReference type="PROSITE" id="PS00211">
    <property type="entry name" value="ABC_TRANSPORTER_1"/>
    <property type="match status" value="2"/>
</dbReference>
<evidence type="ECO:0000256" key="3">
    <source>
        <dbReference type="ARBA" id="ARBA00022692"/>
    </source>
</evidence>
<dbReference type="OrthoDB" id="6500128at2759"/>
<feature type="compositionally biased region" description="Basic and acidic residues" evidence="8">
    <location>
        <begin position="757"/>
        <end position="773"/>
    </location>
</feature>
<feature type="domain" description="ABC transporter" evidence="10">
    <location>
        <begin position="408"/>
        <end position="742"/>
    </location>
</feature>
<keyword evidence="5" id="KW-0067">ATP-binding</keyword>
<feature type="transmembrane region" description="Helical" evidence="9">
    <location>
        <begin position="923"/>
        <end position="945"/>
    </location>
</feature>
<evidence type="ECO:0000256" key="7">
    <source>
        <dbReference type="ARBA" id="ARBA00023136"/>
    </source>
</evidence>
<reference evidence="12 13" key="1">
    <citation type="journal article" date="2018" name="Mol. Biol. Evol.">
        <title>Broad Genomic Sampling Reveals a Smut Pathogenic Ancestry of the Fungal Clade Ustilaginomycotina.</title>
        <authorList>
            <person name="Kijpornyongpan T."/>
            <person name="Mondo S.J."/>
            <person name="Barry K."/>
            <person name="Sandor L."/>
            <person name="Lee J."/>
            <person name="Lipzen A."/>
            <person name="Pangilinan J."/>
            <person name="LaButti K."/>
            <person name="Hainaut M."/>
            <person name="Henrissat B."/>
            <person name="Grigoriev I.V."/>
            <person name="Spatafora J.W."/>
            <person name="Aime M.C."/>
        </authorList>
    </citation>
    <scope>NUCLEOTIDE SEQUENCE [LARGE SCALE GENOMIC DNA]</scope>
    <source>
        <strain evidence="12 13">MCA 3882</strain>
    </source>
</reference>
<feature type="region of interest" description="Disordered" evidence="8">
    <location>
        <begin position="462"/>
        <end position="538"/>
    </location>
</feature>
<feature type="transmembrane region" description="Helical" evidence="9">
    <location>
        <begin position="354"/>
        <end position="377"/>
    </location>
</feature>
<feature type="compositionally biased region" description="Polar residues" evidence="8">
    <location>
        <begin position="504"/>
        <end position="514"/>
    </location>
</feature>
<dbReference type="SUPFAM" id="SSF90123">
    <property type="entry name" value="ABC transporter transmembrane region"/>
    <property type="match status" value="2"/>
</dbReference>
<dbReference type="GO" id="GO:0015421">
    <property type="term" value="F:ABC-type oligopeptide transporter activity"/>
    <property type="evidence" value="ECO:0007669"/>
    <property type="project" value="TreeGrafter"/>
</dbReference>
<feature type="domain" description="ABC transmembrane type-1" evidence="11">
    <location>
        <begin position="924"/>
        <end position="1211"/>
    </location>
</feature>
<dbReference type="PANTHER" id="PTHR43394">
    <property type="entry name" value="ATP-DEPENDENT PERMEASE MDL1, MITOCHONDRIAL"/>
    <property type="match status" value="1"/>
</dbReference>
<dbReference type="GO" id="GO:0005524">
    <property type="term" value="F:ATP binding"/>
    <property type="evidence" value="ECO:0007669"/>
    <property type="project" value="UniProtKB-KW"/>
</dbReference>
<dbReference type="InterPro" id="IPR003439">
    <property type="entry name" value="ABC_transporter-like_ATP-bd"/>
</dbReference>
<dbReference type="PROSITE" id="PS50893">
    <property type="entry name" value="ABC_TRANSPORTER_2"/>
    <property type="match status" value="2"/>
</dbReference>
<feature type="transmembrane region" description="Helical" evidence="9">
    <location>
        <begin position="1182"/>
        <end position="1203"/>
    </location>
</feature>
<keyword evidence="7 9" id="KW-0472">Membrane</keyword>
<name>A0A316V1D4_9BASI</name>
<dbReference type="Proteomes" id="UP000245771">
    <property type="component" value="Unassembled WGS sequence"/>
</dbReference>
<dbReference type="Pfam" id="PF00664">
    <property type="entry name" value="ABC_membrane"/>
    <property type="match status" value="2"/>
</dbReference>
<dbReference type="CDD" id="cd03249">
    <property type="entry name" value="ABC_MTABC3_MDL1_MDL2"/>
    <property type="match status" value="1"/>
</dbReference>
<dbReference type="InterPro" id="IPR027417">
    <property type="entry name" value="P-loop_NTPase"/>
</dbReference>
<feature type="transmembrane region" description="Helical" evidence="9">
    <location>
        <begin position="1047"/>
        <end position="1066"/>
    </location>
</feature>
<dbReference type="PROSITE" id="PS50929">
    <property type="entry name" value="ABC_TM1F"/>
    <property type="match status" value="2"/>
</dbReference>
<dbReference type="Pfam" id="PF00005">
    <property type="entry name" value="ABC_tran"/>
    <property type="match status" value="3"/>
</dbReference>
<sequence>MSVIDRYPNAGIDPPTLHGSQPAQVILSCASRLEDEDRETLTQHTSNSSTFFYFLTFAPPIPNIIKQPRAFIRHPYTLYGFGGLFAILGGFSSFPVLDLIYGLYWSNRIAYDADPKQIRDASDFAGIILLCAAIGCLIFVWLFQICFTMAASQLSSNLRHTYIAAVLSQDASYFDEHGAGEVATHAGKEVNAIRTSLGEKLGMTLFTTTILFCSLIIGFSVAARVTGFLFTVVPIIFAIFGLLGYASEFVGGPALRLEGRASTFLEEVIGSMRIVQSFGMAKALLNKYDQDLLGKVQKYSKQKALIRGAEAGLVYFMLFLTYSASFWWIGHLLIRNQVDLGNGLTAFWNLINSLFAFSLAVPHLASILEAMSAIRLLRSAIERQPRIDVRKKDGIRIPTTNIKPEFILRDVTLAYPSRPTVPSLKHVNLTLTSGHVTALVGPSGSGKSTITSLLLREYDPETANVPLPSDEMEKEKVERSEKKAERKKKKKKIETESTKDLEKGSSQADGNTNSGEEDCGDEEKQGAQRLPVEGGGQVLYSGTDVRELNLRWLRSQVAIVRQNPQIFTASVFENVAAGLSGTQWAYRPDIDGKEDAPEDVRIRTNLIREKVQLALQKAQAWNFVERLPEGMDTPIAGGKTGLLSGGQRQRLSLARALVREPNVLVIDEGTSAIDTNTEEKIRLMLEEEHSERGMTTILIAHRLSTVEKADKIVVMRNGRVVDEGKHSELMQRKRSEDQTYKEMVMQQRAILQTENEDSNRIDTKDHGEKESSRRNPSPTSDRTDSEAGLEVLSDQSTAKFAPSTIYPLHTDESQRPNEMDNNKLGRRLSRKTSDHTYWSVSGRNLTLNQLEHSAEAPNSTKEMHKDVFRSAHDQKGNNSETESEQEKVSSDGTITAGKEAPQVTDRRAWRNFFKVLAMFRFEFVFGTIGALLAGAIFPVVGWITGKAVNALNEPTPERIKSQSELWSLVFLCCAVAALIIITFQSFLLESGSEKMSRYLKTRSLDALLKQEIGYFDRAEASSGALAASVSTYPSNVSAATGLVTSQVLISLANLLGSVILAFVLSWKAALVTLSPVVVLFFSGYVNIAMLEKYESTLLEPAAQGASFISENVDAMKEVSALGRERETLRLFDEKTRSTTPKQSLYLVLGGGGFAISQAAVFATSALIFYYGGILRSKDQISITGIYAIFEAAIISVFAAGRIFQFTGDFGRAAAAFKSMSGWFERKPQIASLPAIMSNDEDGAKKESLAHLNWTEKNIIFHDVELRYPRRPNHPAIRNLNLTIYAKKHQAFCGTSGSGKSTILQMVQRFYDPYLGTIHIGDLDIRQLALDEVRKGMSYVSQDACLYEGTIKFNLLLGAVEGQTVTDEEIEQVCEDACISDFIHGLPDGYQTEIGSKGTQLSGGQRQRICIARALIKKPKILLLDEATSALDAQAEVSVQKALDNAAKGRTTLTVAHRLSTIRNADIIHVVEDGAIMESGSHDELIQKRGRYLELVQAQL</sequence>
<feature type="region of interest" description="Disordered" evidence="8">
    <location>
        <begin position="751"/>
        <end position="830"/>
    </location>
</feature>
<evidence type="ECO:0000256" key="5">
    <source>
        <dbReference type="ARBA" id="ARBA00022840"/>
    </source>
</evidence>
<organism evidence="12 13">
    <name type="scientific">Meira miltonrushii</name>
    <dbReference type="NCBI Taxonomy" id="1280837"/>
    <lineage>
        <taxon>Eukaryota</taxon>
        <taxon>Fungi</taxon>
        <taxon>Dikarya</taxon>
        <taxon>Basidiomycota</taxon>
        <taxon>Ustilaginomycotina</taxon>
        <taxon>Exobasidiomycetes</taxon>
        <taxon>Exobasidiales</taxon>
        <taxon>Brachybasidiaceae</taxon>
        <taxon>Meira</taxon>
    </lineage>
</organism>
<evidence type="ECO:0000313" key="13">
    <source>
        <dbReference type="Proteomes" id="UP000245771"/>
    </source>
</evidence>
<feature type="domain" description="ABC transmembrane type-1" evidence="11">
    <location>
        <begin position="81"/>
        <end position="369"/>
    </location>
</feature>
<feature type="region of interest" description="Disordered" evidence="8">
    <location>
        <begin position="871"/>
        <end position="900"/>
    </location>
</feature>
<dbReference type="InterPro" id="IPR017871">
    <property type="entry name" value="ABC_transporter-like_CS"/>
</dbReference>
<feature type="transmembrane region" description="Helical" evidence="9">
    <location>
        <begin position="1144"/>
        <end position="1170"/>
    </location>
</feature>
<dbReference type="EMBL" id="KZ819613">
    <property type="protein sequence ID" value="PWN31282.1"/>
    <property type="molecule type" value="Genomic_DNA"/>
</dbReference>
<comment type="subcellular location">
    <subcellularLocation>
        <location evidence="1">Membrane</location>
        <topology evidence="1">Multi-pass membrane protein</topology>
    </subcellularLocation>
</comment>
<feature type="transmembrane region" description="Helical" evidence="9">
    <location>
        <begin position="228"/>
        <end position="246"/>
    </location>
</feature>
<dbReference type="InterPro" id="IPR003593">
    <property type="entry name" value="AAA+_ATPase"/>
</dbReference>
<protein>
    <submittedName>
        <fullName evidence="12">P-loop containing nucleoside triphosphate hydrolase protein</fullName>
    </submittedName>
</protein>
<feature type="transmembrane region" description="Helical" evidence="9">
    <location>
        <begin position="76"/>
        <end position="104"/>
    </location>
</feature>
<dbReference type="InterPro" id="IPR039421">
    <property type="entry name" value="Type_1_exporter"/>
</dbReference>
<keyword evidence="13" id="KW-1185">Reference proteome</keyword>
<dbReference type="PROSITE" id="PS51257">
    <property type="entry name" value="PROKAR_LIPOPROTEIN"/>
    <property type="match status" value="1"/>
</dbReference>
<dbReference type="Gene3D" id="1.20.1560.10">
    <property type="entry name" value="ABC transporter type 1, transmembrane domain"/>
    <property type="match status" value="2"/>
</dbReference>
<dbReference type="InterPro" id="IPR036640">
    <property type="entry name" value="ABC1_TM_sf"/>
</dbReference>
<keyword evidence="3 9" id="KW-0812">Transmembrane</keyword>
<keyword evidence="6 9" id="KW-1133">Transmembrane helix</keyword>
<proteinExistence type="inferred from homology"/>
<dbReference type="InParanoid" id="A0A316V1D4"/>
<dbReference type="SUPFAM" id="SSF52540">
    <property type="entry name" value="P-loop containing nucleoside triphosphate hydrolases"/>
    <property type="match status" value="2"/>
</dbReference>
<evidence type="ECO:0000259" key="10">
    <source>
        <dbReference type="PROSITE" id="PS50893"/>
    </source>
</evidence>